<evidence type="ECO:0008006" key="12">
    <source>
        <dbReference type="Google" id="ProtNLM"/>
    </source>
</evidence>
<comment type="similarity">
    <text evidence="8">Belongs to the FliO/MopB family.</text>
</comment>
<organism evidence="10 11">
    <name type="scientific">Neoroseomonas lacus</name>
    <dbReference type="NCBI Taxonomy" id="287609"/>
    <lineage>
        <taxon>Bacteria</taxon>
        <taxon>Pseudomonadati</taxon>
        <taxon>Pseudomonadota</taxon>
        <taxon>Alphaproteobacteria</taxon>
        <taxon>Acetobacterales</taxon>
        <taxon>Acetobacteraceae</taxon>
        <taxon>Neoroseomonas</taxon>
    </lineage>
</organism>
<reference evidence="10" key="2">
    <citation type="submission" date="2020-09" db="EMBL/GenBank/DDBJ databases">
        <authorList>
            <person name="Sun Q."/>
            <person name="Zhou Y."/>
        </authorList>
    </citation>
    <scope>NUCLEOTIDE SEQUENCE</scope>
    <source>
        <strain evidence="10">CGMCC 1.3617</strain>
    </source>
</reference>
<keyword evidence="4 9" id="KW-0812">Transmembrane</keyword>
<evidence type="ECO:0000313" key="10">
    <source>
        <dbReference type="EMBL" id="GGJ00692.1"/>
    </source>
</evidence>
<dbReference type="EMBL" id="BMKW01000001">
    <property type="protein sequence ID" value="GGJ00692.1"/>
    <property type="molecule type" value="Genomic_DNA"/>
</dbReference>
<sequence length="86" mass="8976">MTMDPTTWITAAAALAGVVALILLAGRLARRAGLAPQGSGRLRVEETVALDARRRLVLVRCDGRALLLLTGGAQDQVVGWLPEGSA</sequence>
<keyword evidence="6 9" id="KW-0472">Membrane</keyword>
<feature type="transmembrane region" description="Helical" evidence="9">
    <location>
        <begin position="6"/>
        <end position="25"/>
    </location>
</feature>
<dbReference type="AlphaFoldDB" id="A0A917NH55"/>
<evidence type="ECO:0000256" key="9">
    <source>
        <dbReference type="SAM" id="Phobius"/>
    </source>
</evidence>
<evidence type="ECO:0000256" key="5">
    <source>
        <dbReference type="ARBA" id="ARBA00022989"/>
    </source>
</evidence>
<dbReference type="RefSeq" id="WP_188965264.1">
    <property type="nucleotide sequence ID" value="NZ_BMKW01000001.1"/>
</dbReference>
<evidence type="ECO:0000256" key="6">
    <source>
        <dbReference type="ARBA" id="ARBA00023136"/>
    </source>
</evidence>
<dbReference type="InterPro" id="IPR022781">
    <property type="entry name" value="Flagellar_biosynth_FliO"/>
</dbReference>
<dbReference type="PANTHER" id="PTHR38766:SF1">
    <property type="entry name" value="FLAGELLAR PROTEIN FLIO"/>
    <property type="match status" value="1"/>
</dbReference>
<keyword evidence="3" id="KW-1003">Cell membrane</keyword>
<evidence type="ECO:0000256" key="2">
    <source>
        <dbReference type="ARBA" id="ARBA00004236"/>
    </source>
</evidence>
<keyword evidence="7" id="KW-0975">Bacterial flagellum</keyword>
<gene>
    <name evidence="10" type="ORF">GCM10011320_04400</name>
</gene>
<evidence type="ECO:0000256" key="1">
    <source>
        <dbReference type="ARBA" id="ARBA00004117"/>
    </source>
</evidence>
<keyword evidence="11" id="KW-1185">Reference proteome</keyword>
<protein>
    <recommendedName>
        <fullName evidence="12">Flagellar biosynthetic protein FliO</fullName>
    </recommendedName>
</protein>
<dbReference type="Pfam" id="PF04347">
    <property type="entry name" value="FliO"/>
    <property type="match status" value="1"/>
</dbReference>
<dbReference type="GO" id="GO:0005886">
    <property type="term" value="C:plasma membrane"/>
    <property type="evidence" value="ECO:0007669"/>
    <property type="project" value="UniProtKB-SubCell"/>
</dbReference>
<dbReference type="InterPro" id="IPR052205">
    <property type="entry name" value="FliO/MopB"/>
</dbReference>
<dbReference type="PANTHER" id="PTHR38766">
    <property type="entry name" value="FLAGELLAR PROTEIN FLIO"/>
    <property type="match status" value="1"/>
</dbReference>
<keyword evidence="5 9" id="KW-1133">Transmembrane helix</keyword>
<accession>A0A917NH55</accession>
<dbReference type="GO" id="GO:0009425">
    <property type="term" value="C:bacterial-type flagellum basal body"/>
    <property type="evidence" value="ECO:0007669"/>
    <property type="project" value="UniProtKB-SubCell"/>
</dbReference>
<name>A0A917NH55_9PROT</name>
<evidence type="ECO:0000313" key="11">
    <source>
        <dbReference type="Proteomes" id="UP000661507"/>
    </source>
</evidence>
<evidence type="ECO:0000256" key="3">
    <source>
        <dbReference type="ARBA" id="ARBA00022475"/>
    </source>
</evidence>
<proteinExistence type="inferred from homology"/>
<comment type="caution">
    <text evidence="10">The sequence shown here is derived from an EMBL/GenBank/DDBJ whole genome shotgun (WGS) entry which is preliminary data.</text>
</comment>
<comment type="subcellular location">
    <subcellularLocation>
        <location evidence="1">Bacterial flagellum basal body</location>
    </subcellularLocation>
    <subcellularLocation>
        <location evidence="2">Cell membrane</location>
    </subcellularLocation>
</comment>
<reference evidence="10" key="1">
    <citation type="journal article" date="2014" name="Int. J. Syst. Evol. Microbiol.">
        <title>Complete genome sequence of Corynebacterium casei LMG S-19264T (=DSM 44701T), isolated from a smear-ripened cheese.</title>
        <authorList>
            <consortium name="US DOE Joint Genome Institute (JGI-PGF)"/>
            <person name="Walter F."/>
            <person name="Albersmeier A."/>
            <person name="Kalinowski J."/>
            <person name="Ruckert C."/>
        </authorList>
    </citation>
    <scope>NUCLEOTIDE SEQUENCE</scope>
    <source>
        <strain evidence="10">CGMCC 1.3617</strain>
    </source>
</reference>
<dbReference type="GO" id="GO:0044781">
    <property type="term" value="P:bacterial-type flagellum organization"/>
    <property type="evidence" value="ECO:0007669"/>
    <property type="project" value="InterPro"/>
</dbReference>
<dbReference type="Proteomes" id="UP000661507">
    <property type="component" value="Unassembled WGS sequence"/>
</dbReference>
<evidence type="ECO:0000256" key="7">
    <source>
        <dbReference type="ARBA" id="ARBA00023143"/>
    </source>
</evidence>
<evidence type="ECO:0000256" key="8">
    <source>
        <dbReference type="ARBA" id="ARBA00037937"/>
    </source>
</evidence>
<evidence type="ECO:0000256" key="4">
    <source>
        <dbReference type="ARBA" id="ARBA00022692"/>
    </source>
</evidence>